<dbReference type="PANTHER" id="PTHR32494:SF5">
    <property type="entry name" value="ALLANTOATE AMIDOHYDROLASE"/>
    <property type="match status" value="1"/>
</dbReference>
<dbReference type="EMBL" id="JABAHY010000009">
    <property type="protein sequence ID" value="NLS10373.1"/>
    <property type="molecule type" value="Genomic_DNA"/>
</dbReference>
<evidence type="ECO:0000313" key="3">
    <source>
        <dbReference type="EMBL" id="NLS10373.1"/>
    </source>
</evidence>
<dbReference type="SUPFAM" id="SSF53187">
    <property type="entry name" value="Zn-dependent exopeptidases"/>
    <property type="match status" value="1"/>
</dbReference>
<dbReference type="InterPro" id="IPR036264">
    <property type="entry name" value="Bact_exopeptidase_dim_dom"/>
</dbReference>
<keyword evidence="2 3" id="KW-0378">Hydrolase</keyword>
<reference evidence="3 4" key="1">
    <citation type="submission" date="2020-04" db="EMBL/GenBank/DDBJ databases">
        <title>Nesterenkonia sp. nov., isolated from marine sediment.</title>
        <authorList>
            <person name="Zhang G."/>
        </authorList>
    </citation>
    <scope>NUCLEOTIDE SEQUENCE [LARGE SCALE GENOMIC DNA]</scope>
    <source>
        <strain evidence="3 4">MY13</strain>
    </source>
</reference>
<proteinExistence type="inferred from homology"/>
<dbReference type="InterPro" id="IPR010158">
    <property type="entry name" value="Amidase_Cbmase"/>
</dbReference>
<dbReference type="GO" id="GO:0016813">
    <property type="term" value="F:hydrolase activity, acting on carbon-nitrogen (but not peptide) bonds, in linear amidines"/>
    <property type="evidence" value="ECO:0007669"/>
    <property type="project" value="InterPro"/>
</dbReference>
<keyword evidence="4" id="KW-1185">Reference proteome</keyword>
<comment type="similarity">
    <text evidence="1">Belongs to the peptidase M20 family.</text>
</comment>
<gene>
    <name evidence="3" type="ORF">HGQ17_10285</name>
</gene>
<comment type="caution">
    <text evidence="3">The sequence shown here is derived from an EMBL/GenBank/DDBJ whole genome shotgun (WGS) entry which is preliminary data.</text>
</comment>
<dbReference type="SUPFAM" id="SSF55031">
    <property type="entry name" value="Bacterial exopeptidase dimerisation domain"/>
    <property type="match status" value="1"/>
</dbReference>
<name>A0A7X8YE31_9MICC</name>
<dbReference type="AlphaFoldDB" id="A0A7X8YE31"/>
<evidence type="ECO:0000256" key="2">
    <source>
        <dbReference type="ARBA" id="ARBA00022801"/>
    </source>
</evidence>
<dbReference type="Proteomes" id="UP000523139">
    <property type="component" value="Unassembled WGS sequence"/>
</dbReference>
<dbReference type="PANTHER" id="PTHR32494">
    <property type="entry name" value="ALLANTOATE DEIMINASE-RELATED"/>
    <property type="match status" value="1"/>
</dbReference>
<dbReference type="RefSeq" id="WP_168887855.1">
    <property type="nucleotide sequence ID" value="NZ_JABAHY010000009.1"/>
</dbReference>
<accession>A0A7X8YE31</accession>
<dbReference type="Gene3D" id="3.40.630.10">
    <property type="entry name" value="Zn peptidases"/>
    <property type="match status" value="1"/>
</dbReference>
<dbReference type="InterPro" id="IPR002933">
    <property type="entry name" value="Peptidase_M20"/>
</dbReference>
<evidence type="ECO:0000313" key="4">
    <source>
        <dbReference type="Proteomes" id="UP000523139"/>
    </source>
</evidence>
<evidence type="ECO:0000256" key="1">
    <source>
        <dbReference type="ARBA" id="ARBA00006153"/>
    </source>
</evidence>
<dbReference type="Pfam" id="PF01546">
    <property type="entry name" value="Peptidase_M20"/>
    <property type="match status" value="1"/>
</dbReference>
<sequence length="167" mass="18354">MLIAEEIAGKYGDLGTRATVGRLEVQPNSITTIPGSVTFSLDIRDTEAQRQDAVTEEILDKISTACQRRGVELEVRRTSQTPPTALPTWITEALERSVTDLGLPYRILQSGAGHDSKHINEKVPAGMLFVPSRQGLSHVPEEWTDVEDIATGVQVLYETVLSLDEQL</sequence>
<protein>
    <submittedName>
        <fullName evidence="3">M20/M25/M40 family metallo-hydrolase</fullName>
    </submittedName>
</protein>
<organism evidence="3 4">
    <name type="scientific">Nesterenkonia sedimenti</name>
    <dbReference type="NCBI Taxonomy" id="1463632"/>
    <lineage>
        <taxon>Bacteria</taxon>
        <taxon>Bacillati</taxon>
        <taxon>Actinomycetota</taxon>
        <taxon>Actinomycetes</taxon>
        <taxon>Micrococcales</taxon>
        <taxon>Micrococcaceae</taxon>
        <taxon>Nesterenkonia</taxon>
    </lineage>
</organism>